<evidence type="ECO:0008006" key="3">
    <source>
        <dbReference type="Google" id="ProtNLM"/>
    </source>
</evidence>
<dbReference type="Gene3D" id="1.20.58.320">
    <property type="entry name" value="TPR-like"/>
    <property type="match status" value="1"/>
</dbReference>
<evidence type="ECO:0000313" key="1">
    <source>
        <dbReference type="EMBL" id="KAL2828889.1"/>
    </source>
</evidence>
<sequence>MSGEPKVDLSKFLGPSLPSRVNTVWFQHVQNDQNFTLPSSEVFMRWFSKDATFDLECAMQFKPILEAIHQLHLELQTQAQVQAQAEQILNLVKPKAALVFTFFDPIARILALRALDDKVASSSPKIRYRLALRLWFYLPFMHSEDLSHQELVLEKYHEMDEDIRRLLDETPAEVLSENELAYREILAGNRKAVEGISAQNLKFQKEHHDIIERFGRYPHRNNALGRASTPEEEKFFREENISFG</sequence>
<reference evidence="1 2" key="1">
    <citation type="submission" date="2024-07" db="EMBL/GenBank/DDBJ databases">
        <title>Section-level genome sequencing and comparative genomics of Aspergillus sections Usti and Cavernicolus.</title>
        <authorList>
            <consortium name="Lawrence Berkeley National Laboratory"/>
            <person name="Nybo J.L."/>
            <person name="Vesth T.C."/>
            <person name="Theobald S."/>
            <person name="Frisvad J.C."/>
            <person name="Larsen T.O."/>
            <person name="Kjaerboelling I."/>
            <person name="Rothschild-Mancinelli K."/>
            <person name="Lyhne E.K."/>
            <person name="Kogle M.E."/>
            <person name="Barry K."/>
            <person name="Clum A."/>
            <person name="Na H."/>
            <person name="Ledsgaard L."/>
            <person name="Lin J."/>
            <person name="Lipzen A."/>
            <person name="Kuo A."/>
            <person name="Riley R."/>
            <person name="Mondo S."/>
            <person name="LaButti K."/>
            <person name="Haridas S."/>
            <person name="Pangalinan J."/>
            <person name="Salamov A.A."/>
            <person name="Simmons B.A."/>
            <person name="Magnuson J.K."/>
            <person name="Chen J."/>
            <person name="Drula E."/>
            <person name="Henrissat B."/>
            <person name="Wiebenga A."/>
            <person name="Lubbers R.J."/>
            <person name="Gomes A.C."/>
            <person name="Makela M.R."/>
            <person name="Stajich J."/>
            <person name="Grigoriev I.V."/>
            <person name="Mortensen U.H."/>
            <person name="De vries R.P."/>
            <person name="Baker S.E."/>
            <person name="Andersen M.R."/>
        </authorList>
    </citation>
    <scope>NUCLEOTIDE SEQUENCE [LARGE SCALE GENOMIC DNA]</scope>
    <source>
        <strain evidence="1 2">CBS 600.67</strain>
    </source>
</reference>
<proteinExistence type="predicted"/>
<dbReference type="Pfam" id="PF06041">
    <property type="entry name" value="DUF924"/>
    <property type="match status" value="1"/>
</dbReference>
<comment type="caution">
    <text evidence="1">The sequence shown here is derived from an EMBL/GenBank/DDBJ whole genome shotgun (WGS) entry which is preliminary data.</text>
</comment>
<dbReference type="EMBL" id="JBFXLS010000018">
    <property type="protein sequence ID" value="KAL2828889.1"/>
    <property type="molecule type" value="Genomic_DNA"/>
</dbReference>
<keyword evidence="2" id="KW-1185">Reference proteome</keyword>
<gene>
    <name evidence="1" type="ORF">BDW59DRAFT_159291</name>
</gene>
<dbReference type="SUPFAM" id="SSF48452">
    <property type="entry name" value="TPR-like"/>
    <property type="match status" value="1"/>
</dbReference>
<name>A0ABR4IM93_9EURO</name>
<dbReference type="Proteomes" id="UP001610335">
    <property type="component" value="Unassembled WGS sequence"/>
</dbReference>
<dbReference type="Gene3D" id="1.25.40.10">
    <property type="entry name" value="Tetratricopeptide repeat domain"/>
    <property type="match status" value="1"/>
</dbReference>
<dbReference type="InterPro" id="IPR010323">
    <property type="entry name" value="DUF924"/>
</dbReference>
<organism evidence="1 2">
    <name type="scientific">Aspergillus cavernicola</name>
    <dbReference type="NCBI Taxonomy" id="176166"/>
    <lineage>
        <taxon>Eukaryota</taxon>
        <taxon>Fungi</taxon>
        <taxon>Dikarya</taxon>
        <taxon>Ascomycota</taxon>
        <taxon>Pezizomycotina</taxon>
        <taxon>Eurotiomycetes</taxon>
        <taxon>Eurotiomycetidae</taxon>
        <taxon>Eurotiales</taxon>
        <taxon>Aspergillaceae</taxon>
        <taxon>Aspergillus</taxon>
        <taxon>Aspergillus subgen. Nidulantes</taxon>
    </lineage>
</organism>
<accession>A0ABR4IM93</accession>
<evidence type="ECO:0000313" key="2">
    <source>
        <dbReference type="Proteomes" id="UP001610335"/>
    </source>
</evidence>
<dbReference type="InterPro" id="IPR011990">
    <property type="entry name" value="TPR-like_helical_dom_sf"/>
</dbReference>
<protein>
    <recommendedName>
        <fullName evidence="3">DUF924-domain-containing protein</fullName>
    </recommendedName>
</protein>